<reference evidence="2 3" key="1">
    <citation type="journal article" date="2017" name="Genome Biol. Evol.">
        <title>Phytophthora megakarya and P. palmivora, closely related causal agents of cacao black pod rot, underwent increases in genome sizes and gene numbers by different mechanisms.</title>
        <authorList>
            <person name="Ali S.S."/>
            <person name="Shao J."/>
            <person name="Lary D.J."/>
            <person name="Kronmiller B."/>
            <person name="Shen D."/>
            <person name="Strem M.D."/>
            <person name="Amoako-Attah I."/>
            <person name="Akrofi A.Y."/>
            <person name="Begoude B.A."/>
            <person name="Ten Hoopen G.M."/>
            <person name="Coulibaly K."/>
            <person name="Kebe B.I."/>
            <person name="Melnick R.L."/>
            <person name="Guiltinan M.J."/>
            <person name="Tyler B.M."/>
            <person name="Meinhardt L.W."/>
            <person name="Bailey B.A."/>
        </authorList>
    </citation>
    <scope>NUCLEOTIDE SEQUENCE [LARGE SCALE GENOMIC DNA]</scope>
    <source>
        <strain evidence="3">sbr112.9</strain>
    </source>
</reference>
<keyword evidence="1" id="KW-0732">Signal</keyword>
<accession>A0A2P4YJ36</accession>
<sequence length="107" mass="12406">MTKRSIFALLLVLVMVMSFTYADDATPSNPEQTPLGVKMTDVQEPIPSTEQFIVGGRRWFRHRFMFPYGGGFRYGWRYPIGYWNTFGRSIYGPSCLFGRPFGGFYYC</sequence>
<name>A0A2P4YJ36_9STRA</name>
<evidence type="ECO:0000256" key="1">
    <source>
        <dbReference type="SAM" id="SignalP"/>
    </source>
</evidence>
<keyword evidence="3" id="KW-1185">Reference proteome</keyword>
<feature type="signal peptide" evidence="1">
    <location>
        <begin position="1"/>
        <end position="22"/>
    </location>
</feature>
<dbReference type="Proteomes" id="UP000237271">
    <property type="component" value="Unassembled WGS sequence"/>
</dbReference>
<feature type="chain" id="PRO_5015151025" evidence="1">
    <location>
        <begin position="23"/>
        <end position="107"/>
    </location>
</feature>
<evidence type="ECO:0000313" key="3">
    <source>
        <dbReference type="Proteomes" id="UP000237271"/>
    </source>
</evidence>
<dbReference type="EMBL" id="NCKW01002307">
    <property type="protein sequence ID" value="POM77822.1"/>
    <property type="molecule type" value="Genomic_DNA"/>
</dbReference>
<comment type="caution">
    <text evidence="2">The sequence shown here is derived from an EMBL/GenBank/DDBJ whole genome shotgun (WGS) entry which is preliminary data.</text>
</comment>
<organism evidence="2 3">
    <name type="scientific">Phytophthora palmivora</name>
    <dbReference type="NCBI Taxonomy" id="4796"/>
    <lineage>
        <taxon>Eukaryota</taxon>
        <taxon>Sar</taxon>
        <taxon>Stramenopiles</taxon>
        <taxon>Oomycota</taxon>
        <taxon>Peronosporomycetes</taxon>
        <taxon>Peronosporales</taxon>
        <taxon>Peronosporaceae</taxon>
        <taxon>Phytophthora</taxon>
    </lineage>
</organism>
<proteinExistence type="predicted"/>
<protein>
    <submittedName>
        <fullName evidence="2">Uncharacterized protein</fullName>
    </submittedName>
</protein>
<evidence type="ECO:0000313" key="2">
    <source>
        <dbReference type="EMBL" id="POM77822.1"/>
    </source>
</evidence>
<dbReference type="OrthoDB" id="161282at2759"/>
<gene>
    <name evidence="2" type="ORF">PHPALM_4732</name>
</gene>
<dbReference type="AlphaFoldDB" id="A0A2P4YJ36"/>